<comment type="caution">
    <text evidence="6">The sequence shown here is derived from an EMBL/GenBank/DDBJ whole genome shotgun (WGS) entry which is preliminary data.</text>
</comment>
<name>A0A2V1P264_9RHOB</name>
<dbReference type="InterPro" id="IPR050176">
    <property type="entry name" value="LTTR"/>
</dbReference>
<dbReference type="Pfam" id="PF03466">
    <property type="entry name" value="LysR_substrate"/>
    <property type="match status" value="1"/>
</dbReference>
<dbReference type="PANTHER" id="PTHR30579">
    <property type="entry name" value="TRANSCRIPTIONAL REGULATOR"/>
    <property type="match status" value="1"/>
</dbReference>
<organism evidence="6 7">
    <name type="scientific">Salibaculum griseiflavum</name>
    <dbReference type="NCBI Taxonomy" id="1914409"/>
    <lineage>
        <taxon>Bacteria</taxon>
        <taxon>Pseudomonadati</taxon>
        <taxon>Pseudomonadota</taxon>
        <taxon>Alphaproteobacteria</taxon>
        <taxon>Rhodobacterales</taxon>
        <taxon>Roseobacteraceae</taxon>
        <taxon>Salibaculum</taxon>
    </lineage>
</organism>
<dbReference type="SUPFAM" id="SSF53850">
    <property type="entry name" value="Periplasmic binding protein-like II"/>
    <property type="match status" value="1"/>
</dbReference>
<dbReference type="GO" id="GO:0003700">
    <property type="term" value="F:DNA-binding transcription factor activity"/>
    <property type="evidence" value="ECO:0007669"/>
    <property type="project" value="InterPro"/>
</dbReference>
<dbReference type="InterPro" id="IPR005119">
    <property type="entry name" value="LysR_subst-bd"/>
</dbReference>
<reference evidence="7" key="1">
    <citation type="submission" date="2018-05" db="EMBL/GenBank/DDBJ databases">
        <authorList>
            <person name="Du Z."/>
            <person name="Wang X."/>
        </authorList>
    </citation>
    <scope>NUCLEOTIDE SEQUENCE [LARGE SCALE GENOMIC DNA]</scope>
    <source>
        <strain evidence="7">WDS4C29</strain>
    </source>
</reference>
<dbReference type="FunFam" id="1.10.10.10:FF:000001">
    <property type="entry name" value="LysR family transcriptional regulator"/>
    <property type="match status" value="1"/>
</dbReference>
<dbReference type="AlphaFoldDB" id="A0A2V1P264"/>
<evidence type="ECO:0000259" key="5">
    <source>
        <dbReference type="PROSITE" id="PS50931"/>
    </source>
</evidence>
<evidence type="ECO:0000313" key="6">
    <source>
        <dbReference type="EMBL" id="PWG15860.1"/>
    </source>
</evidence>
<dbReference type="Proteomes" id="UP000245293">
    <property type="component" value="Unassembled WGS sequence"/>
</dbReference>
<dbReference type="SUPFAM" id="SSF46785">
    <property type="entry name" value="Winged helix' DNA-binding domain"/>
    <property type="match status" value="1"/>
</dbReference>
<keyword evidence="7" id="KW-1185">Reference proteome</keyword>
<dbReference type="Gene3D" id="1.10.10.10">
    <property type="entry name" value="Winged helix-like DNA-binding domain superfamily/Winged helix DNA-binding domain"/>
    <property type="match status" value="1"/>
</dbReference>
<dbReference type="PROSITE" id="PS50931">
    <property type="entry name" value="HTH_LYSR"/>
    <property type="match status" value="1"/>
</dbReference>
<evidence type="ECO:0000256" key="1">
    <source>
        <dbReference type="ARBA" id="ARBA00009437"/>
    </source>
</evidence>
<keyword evidence="2" id="KW-0805">Transcription regulation</keyword>
<dbReference type="PRINTS" id="PR00039">
    <property type="entry name" value="HTHLYSR"/>
</dbReference>
<feature type="domain" description="HTH lysR-type" evidence="5">
    <location>
        <begin position="5"/>
        <end position="62"/>
    </location>
</feature>
<evidence type="ECO:0000313" key="7">
    <source>
        <dbReference type="Proteomes" id="UP000245293"/>
    </source>
</evidence>
<dbReference type="GO" id="GO:0003677">
    <property type="term" value="F:DNA binding"/>
    <property type="evidence" value="ECO:0007669"/>
    <property type="project" value="UniProtKB-KW"/>
</dbReference>
<gene>
    <name evidence="6" type="ORF">DFK10_14490</name>
</gene>
<dbReference type="RefSeq" id="WP_109389751.1">
    <property type="nucleotide sequence ID" value="NZ_QETF01000021.1"/>
</dbReference>
<comment type="similarity">
    <text evidence="1">Belongs to the LysR transcriptional regulatory family.</text>
</comment>
<dbReference type="InterPro" id="IPR036388">
    <property type="entry name" value="WH-like_DNA-bd_sf"/>
</dbReference>
<dbReference type="Gene3D" id="3.40.190.10">
    <property type="entry name" value="Periplasmic binding protein-like II"/>
    <property type="match status" value="2"/>
</dbReference>
<dbReference type="InterPro" id="IPR000847">
    <property type="entry name" value="LysR_HTH_N"/>
</dbReference>
<keyword evidence="4" id="KW-0804">Transcription</keyword>
<dbReference type="InterPro" id="IPR036390">
    <property type="entry name" value="WH_DNA-bd_sf"/>
</dbReference>
<evidence type="ECO:0000256" key="4">
    <source>
        <dbReference type="ARBA" id="ARBA00023163"/>
    </source>
</evidence>
<dbReference type="EMBL" id="QETF01000021">
    <property type="protein sequence ID" value="PWG15860.1"/>
    <property type="molecule type" value="Genomic_DNA"/>
</dbReference>
<accession>A0A2V1P264</accession>
<keyword evidence="3" id="KW-0238">DNA-binding</keyword>
<proteinExistence type="inferred from homology"/>
<evidence type="ECO:0000256" key="3">
    <source>
        <dbReference type="ARBA" id="ARBA00023125"/>
    </source>
</evidence>
<dbReference type="Pfam" id="PF00126">
    <property type="entry name" value="HTH_1"/>
    <property type="match status" value="1"/>
</dbReference>
<evidence type="ECO:0000256" key="2">
    <source>
        <dbReference type="ARBA" id="ARBA00023015"/>
    </source>
</evidence>
<dbReference type="PANTHER" id="PTHR30579:SF7">
    <property type="entry name" value="HTH-TYPE TRANSCRIPTIONAL REGULATOR LRHA-RELATED"/>
    <property type="match status" value="1"/>
</dbReference>
<dbReference type="OrthoDB" id="8097684at2"/>
<sequence>MPRNLDLTALRSFVTVADAGGVTRAAGLLHLTQSAVSMQLKRLEEGLGLSLLDRSARQIALTGEGEQLLSYARRMLALNDEAVGRLTASDYEGEITLGVPHDIVPFYIPKVLKRFAADFPRMRVNFLSSNTRALLGQFDRGEVDMIVTTEEGVSPGGETLAEVPLVWVGAPGGRAWKDRPLPIAFETQCIFRPSVQRRLDAAGIPWTMRVETGSTRTVEATVSADLAIHAMLSGFWVQGTEPVDHGGALPDLKTYCINLYRGPTGLGEVEEALAGYLREAYGALMQAPAQQRPSRSIAAIG</sequence>
<protein>
    <submittedName>
        <fullName evidence="6">LysR family transcriptional regulator</fullName>
    </submittedName>
</protein>